<dbReference type="Gene3D" id="3.20.20.300">
    <property type="entry name" value="Glycoside hydrolase, family 3, N-terminal domain"/>
    <property type="match status" value="1"/>
</dbReference>
<protein>
    <submittedName>
        <fullName evidence="4">Beta-glucosidase</fullName>
    </submittedName>
</protein>
<dbReference type="SMART" id="SM01217">
    <property type="entry name" value="Fn3_like"/>
    <property type="match status" value="1"/>
</dbReference>
<dbReference type="InterPro" id="IPR013783">
    <property type="entry name" value="Ig-like_fold"/>
</dbReference>
<dbReference type="EMBL" id="AP018694">
    <property type="protein sequence ID" value="BBE16158.1"/>
    <property type="molecule type" value="Genomic_DNA"/>
</dbReference>
<dbReference type="Gene3D" id="3.40.50.1700">
    <property type="entry name" value="Glycoside hydrolase family 3 C-terminal domain"/>
    <property type="match status" value="1"/>
</dbReference>
<sequence>MPKPAQESTERNNGKVNNQEYNHFAHTDDNVALYKNPNLPIEQRVDDLLSRMTLKEKVGQMNMPCGYKKGIGWGVEVGMECIFRLFTPEERAKQMEGCRKLARGNHNDEIGPIGGFFTIADRIVYEGTQKQAEFFNELQKIAVEETRLGIPLLNTEEGTHGFMCAGGTVFPEGLAIASTWNMEMVKNIYSVVAKEGRGTGAHMLSTLVIEPNRDPRMGRNQEGYSEDPYMCSEIARNIVEAIQGYDISKNDKAVTVFTAYPGQSEPASGLERGAMEISERKLRQVFLPPWVTAIKEGGALSVMAQYPAVDDVVTHGSEFLLKKVLREEMGFEGVVLSEGDGISTIRGEYMAKTQKKAGQIAVMAGVDVGISLEEAYMGALVKSVEEGEVPMSAIDNAVRHILKLKFKLGLFENPYVDPAFATKIVHSKEHIDLALQAAREGIVLLKNNKSILPLKKNMGSIAVIGPNADAPMNQLGDYIPQVIPQHIVTPLEGIRNKVSPGTKITYVKGCDIMGDKLNEIDKAVKAAKSADIAIVVVGESGNETNGEGRDMASLDLTGLQENLLEAVHATGTPTILVLINGRPLSVRWAAENSPAIVEAWMCGEQGGNAIAEVLFGDYNPSGRLPVSVPRHSGQLPVYYNHSKSKWEQYKDMSALPLYEFGYGLSYTTFEYSNLKIQPQQLLSGGETEIALDVKNTGTRSGEEVVQLYTSDVLSSVTTPIKELKRFKKLKLEPGEKQTVTFRLLPKDLALLNGDMHWVVEPGTFRVMVGSSSEDIRLKGEFEVKE</sequence>
<dbReference type="FunFam" id="2.60.40.10:FF:000495">
    <property type="entry name" value="Periplasmic beta-glucosidase"/>
    <property type="match status" value="1"/>
</dbReference>
<dbReference type="InterPro" id="IPR036962">
    <property type="entry name" value="Glyco_hydro_3_N_sf"/>
</dbReference>
<evidence type="ECO:0000313" key="4">
    <source>
        <dbReference type="EMBL" id="BBE16158.1"/>
    </source>
</evidence>
<evidence type="ECO:0000256" key="1">
    <source>
        <dbReference type="ARBA" id="ARBA00005336"/>
    </source>
</evidence>
<dbReference type="GO" id="GO:0009251">
    <property type="term" value="P:glucan catabolic process"/>
    <property type="evidence" value="ECO:0007669"/>
    <property type="project" value="TreeGrafter"/>
</dbReference>
<dbReference type="KEGG" id="anf:AQPE_0295"/>
<dbReference type="SUPFAM" id="SSF51445">
    <property type="entry name" value="(Trans)glycosidases"/>
    <property type="match status" value="1"/>
</dbReference>
<dbReference type="RefSeq" id="WP_318349257.1">
    <property type="nucleotide sequence ID" value="NZ_AP018694.1"/>
</dbReference>
<proteinExistence type="inferred from homology"/>
<comment type="similarity">
    <text evidence="1">Belongs to the glycosyl hydrolase 3 family.</text>
</comment>
<keyword evidence="5" id="KW-1185">Reference proteome</keyword>
<dbReference type="PRINTS" id="PR00133">
    <property type="entry name" value="GLHYDRLASE3"/>
</dbReference>
<dbReference type="FunFam" id="3.40.50.1700:FF:000009">
    <property type="entry name" value="Periplasmic beta-glucosidase"/>
    <property type="match status" value="1"/>
</dbReference>
<dbReference type="Pfam" id="PF00933">
    <property type="entry name" value="Glyco_hydro_3"/>
    <property type="match status" value="1"/>
</dbReference>
<dbReference type="SUPFAM" id="SSF52279">
    <property type="entry name" value="Beta-D-glucan exohydrolase, C-terminal domain"/>
    <property type="match status" value="1"/>
</dbReference>
<dbReference type="InterPro" id="IPR017853">
    <property type="entry name" value="GH"/>
</dbReference>
<dbReference type="InterPro" id="IPR026891">
    <property type="entry name" value="Fn3-like"/>
</dbReference>
<accession>A0A5K7S3K3</accession>
<reference evidence="4" key="1">
    <citation type="journal article" date="2020" name="Int. J. Syst. Evol. Microbiol.">
        <title>Aquipluma nitroreducens gen. nov. sp. nov., a novel facultatively anaerobic bacterium isolated from a freshwater lake.</title>
        <authorList>
            <person name="Watanabe M."/>
            <person name="Kojima H."/>
            <person name="Fukui M."/>
        </authorList>
    </citation>
    <scope>NUCLEOTIDE SEQUENCE</scope>
    <source>
        <strain evidence="4">MeG22</strain>
    </source>
</reference>
<dbReference type="AlphaFoldDB" id="A0A5K7S3K3"/>
<keyword evidence="2" id="KW-0378">Hydrolase</keyword>
<dbReference type="Gene3D" id="2.60.40.10">
    <property type="entry name" value="Immunoglobulins"/>
    <property type="match status" value="1"/>
</dbReference>
<dbReference type="Pfam" id="PF14310">
    <property type="entry name" value="Fn3-like"/>
    <property type="match status" value="1"/>
</dbReference>
<evidence type="ECO:0000313" key="5">
    <source>
        <dbReference type="Proteomes" id="UP001193389"/>
    </source>
</evidence>
<dbReference type="PANTHER" id="PTHR30620:SF123">
    <property type="entry name" value="BETA-XYLOSIDASE"/>
    <property type="match status" value="1"/>
</dbReference>
<name>A0A5K7S3K3_9BACT</name>
<gene>
    <name evidence="4" type="ORF">AQPE_0295</name>
</gene>
<dbReference type="InterPro" id="IPR036881">
    <property type="entry name" value="Glyco_hydro_3_C_sf"/>
</dbReference>
<organism evidence="4 5">
    <name type="scientific">Aquipluma nitroreducens</name>
    <dbReference type="NCBI Taxonomy" id="2010828"/>
    <lineage>
        <taxon>Bacteria</taxon>
        <taxon>Pseudomonadati</taxon>
        <taxon>Bacteroidota</taxon>
        <taxon>Bacteroidia</taxon>
        <taxon>Marinilabiliales</taxon>
        <taxon>Prolixibacteraceae</taxon>
        <taxon>Aquipluma</taxon>
    </lineage>
</organism>
<evidence type="ECO:0000259" key="3">
    <source>
        <dbReference type="SMART" id="SM01217"/>
    </source>
</evidence>
<dbReference type="InterPro" id="IPR002772">
    <property type="entry name" value="Glyco_hydro_3_C"/>
</dbReference>
<feature type="domain" description="Fibronectin type III-like" evidence="3">
    <location>
        <begin position="703"/>
        <end position="772"/>
    </location>
</feature>
<dbReference type="Proteomes" id="UP001193389">
    <property type="component" value="Chromosome"/>
</dbReference>
<dbReference type="GO" id="GO:0008422">
    <property type="term" value="F:beta-glucosidase activity"/>
    <property type="evidence" value="ECO:0007669"/>
    <property type="project" value="UniProtKB-ARBA"/>
</dbReference>
<dbReference type="InterPro" id="IPR001764">
    <property type="entry name" value="Glyco_hydro_3_N"/>
</dbReference>
<dbReference type="PANTHER" id="PTHR30620">
    <property type="entry name" value="PERIPLASMIC BETA-GLUCOSIDASE-RELATED"/>
    <property type="match status" value="1"/>
</dbReference>
<evidence type="ECO:0000256" key="2">
    <source>
        <dbReference type="ARBA" id="ARBA00022801"/>
    </source>
</evidence>
<dbReference type="Pfam" id="PF01915">
    <property type="entry name" value="Glyco_hydro_3_C"/>
    <property type="match status" value="1"/>
</dbReference>
<dbReference type="InterPro" id="IPR051915">
    <property type="entry name" value="Cellulose_Degrad_GH3"/>
</dbReference>